<dbReference type="InterPro" id="IPR025164">
    <property type="entry name" value="Toastrack_DUF4097"/>
</dbReference>
<gene>
    <name evidence="2" type="ORF">BN159_6583</name>
</gene>
<keyword evidence="3" id="KW-1185">Reference proteome</keyword>
<evidence type="ECO:0000313" key="3">
    <source>
        <dbReference type="Proteomes" id="UP000008043"/>
    </source>
</evidence>
<dbReference type="Pfam" id="PF13349">
    <property type="entry name" value="DUF4097"/>
    <property type="match status" value="1"/>
</dbReference>
<dbReference type="RefSeq" id="WP_015661296.1">
    <property type="nucleotide sequence ID" value="NC_020504.1"/>
</dbReference>
<evidence type="ECO:0000259" key="1">
    <source>
        <dbReference type="Pfam" id="PF13349"/>
    </source>
</evidence>
<proteinExistence type="predicted"/>
<feature type="domain" description="DUF4097" evidence="1">
    <location>
        <begin position="21"/>
        <end position="219"/>
    </location>
</feature>
<sequence length="222" mass="23017">MQKFDTPSAISTVLNIPAGRIQLIAADRTDTTVEIRPADPAKNRDVKAAELVEVGFSEGVLRVEIPESEHRLLGPSGSVEVTVQLPTGSGVRGKTAAVELRGVGRLGDVTYDSSQGPVKLDEVATAQLTLADGDISVGRLNGPAELRTQRGNLRIAEAATGTVTLRTEQGDITVSAAHGVSASLDAGTGYGRINNSLKNSGDETGLTIHATTSYGDITATSL</sequence>
<organism evidence="2 3">
    <name type="scientific">Streptomyces davaonensis (strain DSM 101723 / JCM 4913 / KCC S-0913 / 768)</name>
    <dbReference type="NCBI Taxonomy" id="1214101"/>
    <lineage>
        <taxon>Bacteria</taxon>
        <taxon>Bacillati</taxon>
        <taxon>Actinomycetota</taxon>
        <taxon>Actinomycetes</taxon>
        <taxon>Kitasatosporales</taxon>
        <taxon>Streptomycetaceae</taxon>
        <taxon>Streptomyces</taxon>
    </lineage>
</organism>
<name>K4RC92_STRDJ</name>
<dbReference type="AlphaFoldDB" id="K4RC92"/>
<protein>
    <recommendedName>
        <fullName evidence="1">DUF4097 domain-containing protein</fullName>
    </recommendedName>
</protein>
<reference evidence="2 3" key="1">
    <citation type="journal article" date="2012" name="J. Bacteriol.">
        <title>Genome sequence of the bacterium Streptomyces davawensis JCM 4913 and heterologous production of the unique antibiotic roseoflavin.</title>
        <authorList>
            <person name="Jankowitsch F."/>
            <person name="Schwarz J."/>
            <person name="Ruckert C."/>
            <person name="Gust B."/>
            <person name="Szczepanowski R."/>
            <person name="Blom J."/>
            <person name="Pelzer S."/>
            <person name="Kalinowski J."/>
            <person name="Mack M."/>
        </authorList>
    </citation>
    <scope>NUCLEOTIDE SEQUENCE [LARGE SCALE GENOMIC DNA]</scope>
    <source>
        <strain evidence="3">DSM 101723 / JCM 4913 / KCC S-0913 / 768</strain>
    </source>
</reference>
<accession>K4RC92</accession>
<evidence type="ECO:0000313" key="2">
    <source>
        <dbReference type="EMBL" id="CCK30962.1"/>
    </source>
</evidence>
<dbReference type="EMBL" id="HE971709">
    <property type="protein sequence ID" value="CCK30962.1"/>
    <property type="molecule type" value="Genomic_DNA"/>
</dbReference>
<dbReference type="OrthoDB" id="3252095at2"/>
<dbReference type="eggNOG" id="COG3595">
    <property type="taxonomic scope" value="Bacteria"/>
</dbReference>
<dbReference type="PATRIC" id="fig|1214101.3.peg.6670"/>
<dbReference type="STRING" id="1214101.BN159_6583"/>
<dbReference type="Proteomes" id="UP000008043">
    <property type="component" value="Chromosome"/>
</dbReference>
<dbReference type="HOGENOM" id="CLU_081211_1_0_11"/>
<dbReference type="KEGG" id="sdv:BN159_6583"/>